<dbReference type="EMBL" id="PEBW01000002">
    <property type="protein sequence ID" value="PTQ52610.1"/>
    <property type="molecule type" value="Genomic_DNA"/>
</dbReference>
<sequence length="48" mass="5540">MLTPELEAKVAKMKEDEDIVQIIARPIPPAPVRTRFFGWCAYAEFCWA</sequence>
<accession>A0A2T5G8V4</accession>
<dbReference type="GO" id="GO:0004527">
    <property type="term" value="F:exonuclease activity"/>
    <property type="evidence" value="ECO:0007669"/>
    <property type="project" value="UniProtKB-KW"/>
</dbReference>
<keyword evidence="1" id="KW-0378">Hydrolase</keyword>
<organism evidence="1 2">
    <name type="scientific">Brockia lithotrophica</name>
    <dbReference type="NCBI Taxonomy" id="933949"/>
    <lineage>
        <taxon>Bacteria</taxon>
        <taxon>Bacillati</taxon>
        <taxon>Bacillota</taxon>
        <taxon>Bacilli</taxon>
        <taxon>Bacillales</taxon>
        <taxon>Bacillales Family X. Incertae Sedis</taxon>
        <taxon>Brockia</taxon>
    </lineage>
</organism>
<evidence type="ECO:0000313" key="1">
    <source>
        <dbReference type="EMBL" id="PTQ52610.1"/>
    </source>
</evidence>
<gene>
    <name evidence="1" type="ORF">BLITH_0789</name>
</gene>
<proteinExistence type="predicted"/>
<evidence type="ECO:0000313" key="2">
    <source>
        <dbReference type="Proteomes" id="UP000244016"/>
    </source>
</evidence>
<dbReference type="AlphaFoldDB" id="A0A2T5G8V4"/>
<protein>
    <submittedName>
        <fullName evidence="1">CRISPR-associated RecB family exonuclease Cas4a</fullName>
    </submittedName>
</protein>
<name>A0A2T5G8V4_9BACL</name>
<comment type="caution">
    <text evidence="1">The sequence shown here is derived from an EMBL/GenBank/DDBJ whole genome shotgun (WGS) entry which is preliminary data.</text>
</comment>
<keyword evidence="1" id="KW-0540">Nuclease</keyword>
<reference evidence="1 2" key="1">
    <citation type="submission" date="2017-08" db="EMBL/GenBank/DDBJ databases">
        <title>Burning lignite coal seam in the remote Altai Mountains harbors a hydrogen-driven thermophilic microbial community.</title>
        <authorList>
            <person name="Kadnikov V.V."/>
            <person name="Mardanov A.V."/>
            <person name="Ivasenko D."/>
            <person name="Beletsky A.V."/>
            <person name="Karnachuk O.V."/>
            <person name="Ravin N.V."/>
        </authorList>
    </citation>
    <scope>NUCLEOTIDE SEQUENCE [LARGE SCALE GENOMIC DNA]</scope>
    <source>
        <strain evidence="1">AL31</strain>
    </source>
</reference>
<keyword evidence="1" id="KW-0269">Exonuclease</keyword>
<dbReference type="Proteomes" id="UP000244016">
    <property type="component" value="Unassembled WGS sequence"/>
</dbReference>